<proteinExistence type="predicted"/>
<accession>A0AC11EG21</accession>
<reference evidence="1" key="2">
    <citation type="submission" date="2025-08" db="UniProtKB">
        <authorList>
            <consortium name="Ensembl"/>
        </authorList>
    </citation>
    <scope>IDENTIFICATION</scope>
</reference>
<protein>
    <submittedName>
        <fullName evidence="1">ATPase H+ transporting V0 subunit e1</fullName>
    </submittedName>
</protein>
<reference evidence="1" key="1">
    <citation type="submission" date="2020-11" db="EMBL/GenBank/DDBJ databases">
        <authorList>
            <person name="Davenport K.M."/>
            <person name="Bickhart D.M."/>
            <person name="Smith T.P.L."/>
            <person name="Murdoch B.M."/>
            <person name="Rosen B.D."/>
        </authorList>
    </citation>
    <scope>NUCLEOTIDE SEQUENCE [LARGE SCALE GENOMIC DNA]</scope>
    <source>
        <strain evidence="1">OAR_USU_Benz2616</strain>
    </source>
</reference>
<gene>
    <name evidence="1" type="primary">ATP6V0E1</name>
</gene>
<name>A0AC11EG21_SHEEP</name>
<organism evidence="1">
    <name type="scientific">Ovis aries</name>
    <name type="common">Sheep</name>
    <dbReference type="NCBI Taxonomy" id="9940"/>
    <lineage>
        <taxon>Eukaryota</taxon>
        <taxon>Metazoa</taxon>
        <taxon>Chordata</taxon>
        <taxon>Craniata</taxon>
        <taxon>Vertebrata</taxon>
        <taxon>Euteleostomi</taxon>
        <taxon>Mammalia</taxon>
        <taxon>Eutheria</taxon>
        <taxon>Laurasiatheria</taxon>
        <taxon>Artiodactyla</taxon>
        <taxon>Ruminantia</taxon>
        <taxon>Pecora</taxon>
        <taxon>Bovidae</taxon>
        <taxon>Caprinae</taxon>
        <taxon>Ovis</taxon>
    </lineage>
</organism>
<evidence type="ECO:0000313" key="1">
    <source>
        <dbReference type="Ensembl" id="ENSOARP00020056913.1"/>
    </source>
</evidence>
<dbReference type="Ensembl" id="ENSOART00020070856.1">
    <property type="protein sequence ID" value="ENSOARP00020056913.1"/>
    <property type="gene ID" value="ENSOARG00020019362.2"/>
</dbReference>
<reference evidence="1" key="3">
    <citation type="submission" date="2025-09" db="UniProtKB">
        <authorList>
            <consortium name="Ensembl"/>
        </authorList>
    </citation>
    <scope>IDENTIFICATION</scope>
</reference>
<sequence>LWGSRVFYTATAGRSPSGGRGGVPRAVTWGRGGRAFARAGPAAGVDTSGWDPSAAAGPGLALPAATMAYTGLTVPLIVMSVFWGIVGFLVPWFIPKGPNRGVIITMLVTCSVCCYLLSRRELL</sequence>